<dbReference type="PANTHER" id="PTHR11777:SF9">
    <property type="entry name" value="ALANINE--TRNA LIGASE, CYTOPLASMIC"/>
    <property type="match status" value="1"/>
</dbReference>
<dbReference type="RefSeq" id="WP_153418630.1">
    <property type="nucleotide sequence ID" value="NZ_WFLM01000001.1"/>
</dbReference>
<feature type="binding site" evidence="11">
    <location>
        <position position="708"/>
    </location>
    <ligand>
        <name>Zn(2+)</name>
        <dbReference type="ChEBI" id="CHEBI:29105"/>
    </ligand>
</feature>
<dbReference type="InterPro" id="IPR012947">
    <property type="entry name" value="tRNA_SAD"/>
</dbReference>
<comment type="subcellular location">
    <subcellularLocation>
        <location evidence="11">Cytoplasm</location>
    </subcellularLocation>
</comment>
<feature type="binding site" evidence="11">
    <location>
        <position position="601"/>
    </location>
    <ligand>
        <name>Zn(2+)</name>
        <dbReference type="ChEBI" id="CHEBI:29105"/>
    </ligand>
</feature>
<dbReference type="PROSITE" id="PS50860">
    <property type="entry name" value="AA_TRNA_LIGASE_II_ALA"/>
    <property type="match status" value="1"/>
</dbReference>
<evidence type="ECO:0000256" key="6">
    <source>
        <dbReference type="ARBA" id="ARBA00022833"/>
    </source>
</evidence>
<dbReference type="Pfam" id="PF07973">
    <property type="entry name" value="tRNA_SAD"/>
    <property type="match status" value="1"/>
</dbReference>
<organism evidence="13 14">
    <name type="scientific">Silvanigrella paludirubra</name>
    <dbReference type="NCBI Taxonomy" id="2499159"/>
    <lineage>
        <taxon>Bacteria</taxon>
        <taxon>Pseudomonadati</taxon>
        <taxon>Bdellovibrionota</taxon>
        <taxon>Oligoflexia</taxon>
        <taxon>Silvanigrellales</taxon>
        <taxon>Silvanigrellaceae</taxon>
        <taxon>Silvanigrella</taxon>
    </lineage>
</organism>
<dbReference type="InterPro" id="IPR003156">
    <property type="entry name" value="DHHA1_dom"/>
</dbReference>
<keyword evidence="14" id="KW-1185">Reference proteome</keyword>
<keyword evidence="8 11" id="KW-0694">RNA-binding</keyword>
<keyword evidence="2 11" id="KW-0820">tRNA-binding</keyword>
<dbReference type="GO" id="GO:0004813">
    <property type="term" value="F:alanine-tRNA ligase activity"/>
    <property type="evidence" value="ECO:0007669"/>
    <property type="project" value="UniProtKB-UniRule"/>
</dbReference>
<dbReference type="GO" id="GO:0000049">
    <property type="term" value="F:tRNA binding"/>
    <property type="evidence" value="ECO:0007669"/>
    <property type="project" value="UniProtKB-KW"/>
</dbReference>
<feature type="binding site" evidence="11">
    <location>
        <position position="605"/>
    </location>
    <ligand>
        <name>Zn(2+)</name>
        <dbReference type="ChEBI" id="CHEBI:29105"/>
    </ligand>
</feature>
<dbReference type="AlphaFoldDB" id="A0A6N6VZ06"/>
<dbReference type="HAMAP" id="MF_00036_B">
    <property type="entry name" value="Ala_tRNA_synth_B"/>
    <property type="match status" value="1"/>
</dbReference>
<evidence type="ECO:0000256" key="10">
    <source>
        <dbReference type="ARBA" id="ARBA00023146"/>
    </source>
</evidence>
<dbReference type="InterPro" id="IPR018163">
    <property type="entry name" value="Thr/Ala-tRNA-synth_IIc_edit"/>
</dbReference>
<dbReference type="PANTHER" id="PTHR11777">
    <property type="entry name" value="ALANYL-TRNA SYNTHETASE"/>
    <property type="match status" value="1"/>
</dbReference>
<comment type="domain">
    <text evidence="11">Consists of three domains; the N-terminal catalytic domain, the editing domain and the C-terminal C-Ala domain. The editing domain removes incorrectly charged amino acids, while the C-Ala domain, along with tRNA(Ala), serves as a bridge to cooperatively bring together the editing and aminoacylation centers thus stimulating deacylation of misacylated tRNAs.</text>
</comment>
<dbReference type="SUPFAM" id="SSF55681">
    <property type="entry name" value="Class II aaRS and biotin synthetases"/>
    <property type="match status" value="1"/>
</dbReference>
<dbReference type="GO" id="GO:0005524">
    <property type="term" value="F:ATP binding"/>
    <property type="evidence" value="ECO:0007669"/>
    <property type="project" value="UniProtKB-UniRule"/>
</dbReference>
<evidence type="ECO:0000256" key="2">
    <source>
        <dbReference type="ARBA" id="ARBA00022555"/>
    </source>
</evidence>
<keyword evidence="9 11" id="KW-0648">Protein biosynthesis</keyword>
<dbReference type="InterPro" id="IPR009000">
    <property type="entry name" value="Transl_B-barrel_sf"/>
</dbReference>
<gene>
    <name evidence="11 13" type="primary">alaS</name>
    <name evidence="13" type="ORF">GCL60_03980</name>
</gene>
<dbReference type="FunFam" id="3.30.54.20:FF:000001">
    <property type="entry name" value="Alanine--tRNA ligase"/>
    <property type="match status" value="1"/>
</dbReference>
<feature type="binding site" evidence="11">
    <location>
        <position position="704"/>
    </location>
    <ligand>
        <name>Zn(2+)</name>
        <dbReference type="ChEBI" id="CHEBI:29105"/>
    </ligand>
</feature>
<accession>A0A6N6VZ06</accession>
<comment type="cofactor">
    <cofactor evidence="11">
        <name>Zn(2+)</name>
        <dbReference type="ChEBI" id="CHEBI:29105"/>
    </cofactor>
    <text evidence="11">Binds 1 zinc ion per subunit.</text>
</comment>
<dbReference type="NCBIfam" id="TIGR00344">
    <property type="entry name" value="alaS"/>
    <property type="match status" value="1"/>
</dbReference>
<keyword evidence="11" id="KW-0963">Cytoplasm</keyword>
<evidence type="ECO:0000313" key="14">
    <source>
        <dbReference type="Proteomes" id="UP000437748"/>
    </source>
</evidence>
<reference evidence="13 14" key="1">
    <citation type="submission" date="2019-10" db="EMBL/GenBank/DDBJ databases">
        <title>New species of Slilvanegrellaceae.</title>
        <authorList>
            <person name="Pitt A."/>
            <person name="Hahn M.W."/>
        </authorList>
    </citation>
    <scope>NUCLEOTIDE SEQUENCE [LARGE SCALE GENOMIC DNA]</scope>
    <source>
        <strain evidence="13 14">SP-Ram-0.45-NSY-1</strain>
    </source>
</reference>
<dbReference type="InterPro" id="IPR045864">
    <property type="entry name" value="aa-tRNA-synth_II/BPL/LPL"/>
</dbReference>
<keyword evidence="7 11" id="KW-0067">ATP-binding</keyword>
<dbReference type="SUPFAM" id="SSF101353">
    <property type="entry name" value="Putative anticodon-binding domain of alanyl-tRNA synthetase (AlaRS)"/>
    <property type="match status" value="1"/>
</dbReference>
<dbReference type="CDD" id="cd00673">
    <property type="entry name" value="AlaRS_core"/>
    <property type="match status" value="1"/>
</dbReference>
<dbReference type="InterPro" id="IPR050058">
    <property type="entry name" value="Ala-tRNA_ligase"/>
</dbReference>
<dbReference type="Pfam" id="PF02272">
    <property type="entry name" value="DHHA1"/>
    <property type="match status" value="1"/>
</dbReference>
<dbReference type="InterPro" id="IPR018165">
    <property type="entry name" value="Ala-tRNA-synth_IIc_core"/>
</dbReference>
<evidence type="ECO:0000259" key="12">
    <source>
        <dbReference type="PROSITE" id="PS50860"/>
    </source>
</evidence>
<evidence type="ECO:0000256" key="11">
    <source>
        <dbReference type="HAMAP-Rule" id="MF_00036"/>
    </source>
</evidence>
<evidence type="ECO:0000256" key="7">
    <source>
        <dbReference type="ARBA" id="ARBA00022840"/>
    </source>
</evidence>
<comment type="caution">
    <text evidence="13">The sequence shown here is derived from an EMBL/GenBank/DDBJ whole genome shotgun (WGS) entry which is preliminary data.</text>
</comment>
<dbReference type="InterPro" id="IPR023033">
    <property type="entry name" value="Ala_tRNA_ligase_euk/bac"/>
</dbReference>
<evidence type="ECO:0000256" key="9">
    <source>
        <dbReference type="ARBA" id="ARBA00022917"/>
    </source>
</evidence>
<dbReference type="GO" id="GO:0005829">
    <property type="term" value="C:cytosol"/>
    <property type="evidence" value="ECO:0007669"/>
    <property type="project" value="TreeGrafter"/>
</dbReference>
<dbReference type="InterPro" id="IPR018164">
    <property type="entry name" value="Ala-tRNA-synth_IIc_N"/>
</dbReference>
<dbReference type="GO" id="GO:0008270">
    <property type="term" value="F:zinc ion binding"/>
    <property type="evidence" value="ECO:0007669"/>
    <property type="project" value="UniProtKB-UniRule"/>
</dbReference>
<dbReference type="OrthoDB" id="5287137at2"/>
<dbReference type="EMBL" id="WFLM01000001">
    <property type="protein sequence ID" value="KAB8041107.1"/>
    <property type="molecule type" value="Genomic_DNA"/>
</dbReference>
<dbReference type="Gene3D" id="3.30.930.10">
    <property type="entry name" value="Bira Bifunctional Protein, Domain 2"/>
    <property type="match status" value="1"/>
</dbReference>
<dbReference type="SUPFAM" id="SSF55186">
    <property type="entry name" value="ThrRS/AlaRS common domain"/>
    <property type="match status" value="1"/>
</dbReference>
<keyword evidence="10 11" id="KW-0030">Aminoacyl-tRNA synthetase</keyword>
<keyword evidence="4 11" id="KW-0479">Metal-binding</keyword>
<dbReference type="PRINTS" id="PR00980">
    <property type="entry name" value="TRNASYNTHALA"/>
</dbReference>
<dbReference type="FunFam" id="3.30.930.10:FF:000004">
    <property type="entry name" value="Alanine--tRNA ligase"/>
    <property type="match status" value="1"/>
</dbReference>
<dbReference type="SUPFAM" id="SSF50447">
    <property type="entry name" value="Translation proteins"/>
    <property type="match status" value="1"/>
</dbReference>
<protein>
    <recommendedName>
        <fullName evidence="11">Alanine--tRNA ligase</fullName>
        <ecNumber evidence="11">6.1.1.7</ecNumber>
    </recommendedName>
    <alternativeName>
        <fullName evidence="11">Alanyl-tRNA synthetase</fullName>
        <shortName evidence="11">AlaRS</shortName>
    </alternativeName>
</protein>
<dbReference type="Pfam" id="PF01411">
    <property type="entry name" value="tRNA-synt_2c"/>
    <property type="match status" value="1"/>
</dbReference>
<name>A0A6N6VZ06_9BACT</name>
<comment type="function">
    <text evidence="11">Catalyzes the attachment of alanine to tRNA(Ala) in a two-step reaction: alanine is first activated by ATP to form Ala-AMP and then transferred to the acceptor end of tRNA(Ala). Also edits incorrectly charged Ser-tRNA(Ala) and Gly-tRNA(Ala) via its editing domain.</text>
</comment>
<proteinExistence type="inferred from homology"/>
<keyword evidence="6 11" id="KW-0862">Zinc</keyword>
<dbReference type="Gene3D" id="3.30.54.20">
    <property type="match status" value="1"/>
</dbReference>
<feature type="domain" description="Alanyl-transfer RNA synthetases family profile" evidence="12">
    <location>
        <begin position="1"/>
        <end position="747"/>
    </location>
</feature>
<comment type="catalytic activity">
    <reaction evidence="11">
        <text>tRNA(Ala) + L-alanine + ATP = L-alanyl-tRNA(Ala) + AMP + diphosphate</text>
        <dbReference type="Rhea" id="RHEA:12540"/>
        <dbReference type="Rhea" id="RHEA-COMP:9657"/>
        <dbReference type="Rhea" id="RHEA-COMP:9923"/>
        <dbReference type="ChEBI" id="CHEBI:30616"/>
        <dbReference type="ChEBI" id="CHEBI:33019"/>
        <dbReference type="ChEBI" id="CHEBI:57972"/>
        <dbReference type="ChEBI" id="CHEBI:78442"/>
        <dbReference type="ChEBI" id="CHEBI:78497"/>
        <dbReference type="ChEBI" id="CHEBI:456215"/>
        <dbReference type="EC" id="6.1.1.7"/>
    </reaction>
</comment>
<evidence type="ECO:0000256" key="1">
    <source>
        <dbReference type="ARBA" id="ARBA00008226"/>
    </source>
</evidence>
<dbReference type="InterPro" id="IPR018162">
    <property type="entry name" value="Ala-tRNA-ligase_IIc_anticod-bd"/>
</dbReference>
<dbReference type="FunFam" id="3.30.980.10:FF:000004">
    <property type="entry name" value="Alanine--tRNA ligase, cytoplasmic"/>
    <property type="match status" value="1"/>
</dbReference>
<dbReference type="GO" id="GO:0002161">
    <property type="term" value="F:aminoacyl-tRNA deacylase activity"/>
    <property type="evidence" value="ECO:0007669"/>
    <property type="project" value="TreeGrafter"/>
</dbReference>
<dbReference type="FunFam" id="3.10.310.40:FF:000001">
    <property type="entry name" value="Alanine--tRNA ligase"/>
    <property type="match status" value="1"/>
</dbReference>
<dbReference type="InterPro" id="IPR002318">
    <property type="entry name" value="Ala-tRNA-lgiase_IIc"/>
</dbReference>
<evidence type="ECO:0000256" key="8">
    <source>
        <dbReference type="ARBA" id="ARBA00022884"/>
    </source>
</evidence>
<sequence>MKTNDIRRKFIQFFESKQHTYVPSASTIPIGDQTILFTIAGMTQFKSCLTGEEVRPYKRATNAQKCIRVGDLDDVGKDGRHCTMFEMLGSWSFGDYYKKEAIQWAYEFSKDELKLDMSRFWATVHHSDDEAFAIWRTMGVPENRIVRLGDKDNFWAMGPTGPCGPCSELYLDQGEHVGQCYEKGLKCSGPGCDCDRYLEFWNLVFMQYNRQEDGTLLDLPMKSVDTGCGLERLTALIQGKTSNFDIDLFTKIKEKIIHTAGIKSPVNDISSQLKVSCNVIADHIRLLTFTLGDGANFSNEGRGYVLRRVLRRAVRHVGKLAPNWPKDKSFLENIVATVIDEMGEFYPEIIQNKARIEDAIRNEELRFNSTLESGLTKFQHFIEEAKLKNKKILSGENVFILHDSFGFPSDLTQILCEELGFKADLEGFKKHMQEQKERSRAEAKFYKFDQDDSTWIEFHPANPLSDKKFAGYNLVFNNTFKDNHEIIESPIPFQNIKKVRQLKNKMFEIVIAETPFYPEGGGQVSDTGWFITLNNSGKNEFEVVDVRKSLNNIVHLLKHVEFSAEEAKPLDQKELSNLFGHNSKVTAIVDFTLRQATMRNHTATHLAHKALQVVLGENVRQAGSLVNPHVLRFDFSHNKAMTQDEIDEVEKIVNYQILKNVLVETHESVPLTKAKEMGAIAMFDEKYDDHVRMLNVPGFSLELCGGTHVSATGNIGLFKIISEGSVTSGVRRIEAVTGNNAFEYLKKLKDQLATASEMLKCSDNEIAHKIQLLKDHAKEQDKHISTLQSRLVNTQISGLMSNAKDIGNDLKLILVILDATDVKEMELLCDRLKEKNNTIAIIASNSEGRAHIMVAINPNILKQFKKLSAGSIVKQLSELVDGKGGGRPDFARGGGTSIDKLAGALSKAENIIHTMI</sequence>
<dbReference type="SMART" id="SM00863">
    <property type="entry name" value="tRNA_SAD"/>
    <property type="match status" value="1"/>
</dbReference>
<evidence type="ECO:0000256" key="3">
    <source>
        <dbReference type="ARBA" id="ARBA00022598"/>
    </source>
</evidence>
<dbReference type="EC" id="6.1.1.7" evidence="11"/>
<dbReference type="Gene3D" id="3.10.310.40">
    <property type="match status" value="1"/>
</dbReference>
<dbReference type="Gene3D" id="2.40.30.130">
    <property type="match status" value="1"/>
</dbReference>
<dbReference type="Gene3D" id="6.10.250.550">
    <property type="match status" value="1"/>
</dbReference>
<keyword evidence="3 11" id="KW-0436">Ligase</keyword>
<evidence type="ECO:0000256" key="4">
    <source>
        <dbReference type="ARBA" id="ARBA00022723"/>
    </source>
</evidence>
<comment type="similarity">
    <text evidence="1 11">Belongs to the class-II aminoacyl-tRNA synthetase family.</text>
</comment>
<dbReference type="GO" id="GO:0006419">
    <property type="term" value="P:alanyl-tRNA aminoacylation"/>
    <property type="evidence" value="ECO:0007669"/>
    <property type="project" value="UniProtKB-UniRule"/>
</dbReference>
<dbReference type="Gene3D" id="3.30.980.10">
    <property type="entry name" value="Threonyl-trna Synthetase, Chain A, domain 2"/>
    <property type="match status" value="1"/>
</dbReference>
<evidence type="ECO:0000313" key="13">
    <source>
        <dbReference type="EMBL" id="KAB8041107.1"/>
    </source>
</evidence>
<keyword evidence="5 11" id="KW-0547">Nucleotide-binding</keyword>
<evidence type="ECO:0000256" key="5">
    <source>
        <dbReference type="ARBA" id="ARBA00022741"/>
    </source>
</evidence>
<dbReference type="Proteomes" id="UP000437748">
    <property type="component" value="Unassembled WGS sequence"/>
</dbReference>